<gene>
    <name evidence="4" type="primary">Aste57867_23428</name>
    <name evidence="3" type="ORF">As57867_023357</name>
    <name evidence="4" type="ORF">ASTE57867_23428</name>
</gene>
<accession>A0A485LMU0</accession>
<dbReference type="InterPro" id="IPR019734">
    <property type="entry name" value="TPR_rpt"/>
</dbReference>
<dbReference type="SUPFAM" id="SSF55550">
    <property type="entry name" value="SH2 domain"/>
    <property type="match status" value="1"/>
</dbReference>
<evidence type="ECO:0000313" key="5">
    <source>
        <dbReference type="Proteomes" id="UP000332933"/>
    </source>
</evidence>
<dbReference type="PROSITE" id="PS50001">
    <property type="entry name" value="SH2"/>
    <property type="match status" value="1"/>
</dbReference>
<dbReference type="InterPro" id="IPR000980">
    <property type="entry name" value="SH2"/>
</dbReference>
<dbReference type="Proteomes" id="UP000332933">
    <property type="component" value="Unassembled WGS sequence"/>
</dbReference>
<evidence type="ECO:0000256" key="1">
    <source>
        <dbReference type="PROSITE-ProRule" id="PRU00191"/>
    </source>
</evidence>
<protein>
    <submittedName>
        <fullName evidence="4">Aste57867_23428 protein</fullName>
    </submittedName>
</protein>
<sequence>MREGIEWWRQSVYPRTRIPREELLQLLMTCPHVTLPKMSLKEIGVYFAICLEGRADITFDDWERYLIRFGPFHDCAMKTVECFYDRNQNGVAAWFHGVISRAEAEAALRHADDGAFLVRFSETQPKKFTLTYMKVYADPLYMGRRETKNVLIVHTPDATGKLQYGLQDGGNGQLFPSIASFIENSSARLRIPVVSRLSIENNATLRAIQASPTLFRPQVSNDYGDLSSGDLVPPPSTGPSVFAAPDYGTMPASCGVEARSMGPPAPSSSQEQAYNDYATLSEKHLGKQHESAHGGYGDFRTMTPAHPVMVDANRSAPAMGGAYGHFGTIPSADTPTNLDYGPMPSHAMSLPTADSYATLGPSSHVLGARLAHSTSSSSINSNDTYGHFGPGPVVVPPLAHSNSVHSNDGYGHFGATAFVPPTSAPLPQSDVYGHFGAMPAPPPSLPAWGSARFQDLKPIARHSSDSSLERSDAYGSFANLSLSHSTSEYGHVSTARHVDATEEALAQIESGMALYKQRQLDEAVQCFLRAEFFSKTAGEKTVEARALGNLGTVFLDKKQPRDAVKYYVKCLVLTRDIEDKKRERIILNNLVLACIAAGDTAAALQHSEELLVITNVAANRLKIESRIRTLRAELKSSTT</sequence>
<keyword evidence="5" id="KW-1185">Reference proteome</keyword>
<dbReference type="AlphaFoldDB" id="A0A485LMU0"/>
<feature type="domain" description="SH2" evidence="2">
    <location>
        <begin position="94"/>
        <end position="183"/>
    </location>
</feature>
<organism evidence="4 5">
    <name type="scientific">Aphanomyces stellatus</name>
    <dbReference type="NCBI Taxonomy" id="120398"/>
    <lineage>
        <taxon>Eukaryota</taxon>
        <taxon>Sar</taxon>
        <taxon>Stramenopiles</taxon>
        <taxon>Oomycota</taxon>
        <taxon>Saprolegniomycetes</taxon>
        <taxon>Saprolegniales</taxon>
        <taxon>Verrucalvaceae</taxon>
        <taxon>Aphanomyces</taxon>
    </lineage>
</organism>
<proteinExistence type="predicted"/>
<dbReference type="OrthoDB" id="67310at2759"/>
<dbReference type="Pfam" id="PF00017">
    <property type="entry name" value="SH2"/>
    <property type="match status" value="1"/>
</dbReference>
<dbReference type="EMBL" id="CAADRA010007295">
    <property type="protein sequence ID" value="VFU00074.1"/>
    <property type="molecule type" value="Genomic_DNA"/>
</dbReference>
<reference evidence="4 5" key="1">
    <citation type="submission" date="2019-03" db="EMBL/GenBank/DDBJ databases">
        <authorList>
            <person name="Gaulin E."/>
            <person name="Dumas B."/>
        </authorList>
    </citation>
    <scope>NUCLEOTIDE SEQUENCE [LARGE SCALE GENOMIC DNA]</scope>
    <source>
        <strain evidence="4">CBS 568.67</strain>
    </source>
</reference>
<reference evidence="3" key="2">
    <citation type="submission" date="2019-06" db="EMBL/GenBank/DDBJ databases">
        <title>Genomics analysis of Aphanomyces spp. identifies a new class of oomycete effector associated with host adaptation.</title>
        <authorList>
            <person name="Gaulin E."/>
        </authorList>
    </citation>
    <scope>NUCLEOTIDE SEQUENCE</scope>
    <source>
        <strain evidence="3">CBS 578.67</strain>
    </source>
</reference>
<dbReference type="InterPro" id="IPR011990">
    <property type="entry name" value="TPR-like_helical_dom_sf"/>
</dbReference>
<evidence type="ECO:0000313" key="3">
    <source>
        <dbReference type="EMBL" id="KAF0684624.1"/>
    </source>
</evidence>
<dbReference type="InterPro" id="IPR036860">
    <property type="entry name" value="SH2_dom_sf"/>
</dbReference>
<dbReference type="Gene3D" id="1.25.40.10">
    <property type="entry name" value="Tetratricopeptide repeat domain"/>
    <property type="match status" value="1"/>
</dbReference>
<dbReference type="SUPFAM" id="SSF48452">
    <property type="entry name" value="TPR-like"/>
    <property type="match status" value="1"/>
</dbReference>
<dbReference type="SMART" id="SM00028">
    <property type="entry name" value="TPR"/>
    <property type="match status" value="2"/>
</dbReference>
<dbReference type="EMBL" id="VJMH01007269">
    <property type="protein sequence ID" value="KAF0684624.1"/>
    <property type="molecule type" value="Genomic_DNA"/>
</dbReference>
<dbReference type="Gene3D" id="3.30.505.10">
    <property type="entry name" value="SH2 domain"/>
    <property type="match status" value="1"/>
</dbReference>
<dbReference type="SMART" id="SM00252">
    <property type="entry name" value="SH2"/>
    <property type="match status" value="1"/>
</dbReference>
<keyword evidence="1" id="KW-0727">SH2 domain</keyword>
<dbReference type="CDD" id="cd00173">
    <property type="entry name" value="SH2"/>
    <property type="match status" value="1"/>
</dbReference>
<name>A0A485LMU0_9STRA</name>
<evidence type="ECO:0000259" key="2">
    <source>
        <dbReference type="PROSITE" id="PS50001"/>
    </source>
</evidence>
<evidence type="ECO:0000313" key="4">
    <source>
        <dbReference type="EMBL" id="VFU00074.1"/>
    </source>
</evidence>